<proteinExistence type="predicted"/>
<evidence type="ECO:0000313" key="2">
    <source>
        <dbReference type="Proteomes" id="UP000184342"/>
    </source>
</evidence>
<reference evidence="1 2" key="1">
    <citation type="submission" date="2016-11" db="EMBL/GenBank/DDBJ databases">
        <authorList>
            <person name="Jaros S."/>
            <person name="Januszkiewicz K."/>
            <person name="Wedrychowicz H."/>
        </authorList>
    </citation>
    <scope>NUCLEOTIDE SEQUENCE [LARGE SCALE GENOMIC DNA]</scope>
    <source>
        <strain evidence="1 2">DSM 15970</strain>
    </source>
</reference>
<sequence>MKKELVFNMDKASNAEVYVKRLEKIIETKKAYDDKRDIVHRRIEELSFNLEQVQYQIMMELDPEATKELTLKADAIEKEIKLERSIDNTNLKGIIKASLDDVNASPEALEAGKEYTNYQRMLHDEIKAIEKDAEDRVQELRQELNRHPYSQATRLKMVAKSYTY</sequence>
<gene>
    <name evidence="1" type="ORF">SAMN02745691_01038</name>
</gene>
<dbReference type="RefSeq" id="WP_073993300.1">
    <property type="nucleotide sequence ID" value="NZ_FQYT01000009.1"/>
</dbReference>
<keyword evidence="2" id="KW-1185">Reference proteome</keyword>
<dbReference type="Proteomes" id="UP000184342">
    <property type="component" value="Unassembled WGS sequence"/>
</dbReference>
<accession>A0A1M6F371</accession>
<dbReference type="AlphaFoldDB" id="A0A1M6F371"/>
<organism evidence="1 2">
    <name type="scientific">Parasporobacterium paucivorans DSM 15970</name>
    <dbReference type="NCBI Taxonomy" id="1122934"/>
    <lineage>
        <taxon>Bacteria</taxon>
        <taxon>Bacillati</taxon>
        <taxon>Bacillota</taxon>
        <taxon>Clostridia</taxon>
        <taxon>Lachnospirales</taxon>
        <taxon>Lachnospiraceae</taxon>
        <taxon>Parasporobacterium</taxon>
    </lineage>
</organism>
<dbReference type="STRING" id="1122934.SAMN02745691_01038"/>
<name>A0A1M6F371_9FIRM</name>
<evidence type="ECO:0000313" key="1">
    <source>
        <dbReference type="EMBL" id="SHI92123.1"/>
    </source>
</evidence>
<protein>
    <submittedName>
        <fullName evidence="1">Uncharacterized protein</fullName>
    </submittedName>
</protein>
<dbReference type="EMBL" id="FQYT01000009">
    <property type="protein sequence ID" value="SHI92123.1"/>
    <property type="molecule type" value="Genomic_DNA"/>
</dbReference>